<dbReference type="Gene3D" id="1.10.260.130">
    <property type="match status" value="1"/>
</dbReference>
<keyword evidence="5" id="KW-1185">Reference proteome</keyword>
<dbReference type="GO" id="GO:0016042">
    <property type="term" value="P:lipid catabolic process"/>
    <property type="evidence" value="ECO:0007669"/>
    <property type="project" value="InterPro"/>
</dbReference>
<evidence type="ECO:0000256" key="3">
    <source>
        <dbReference type="SAM" id="SignalP"/>
    </source>
</evidence>
<dbReference type="Pfam" id="PF03583">
    <property type="entry name" value="LIP"/>
    <property type="match status" value="1"/>
</dbReference>
<gene>
    <name evidence="4" type="ORF">IW254_001987</name>
</gene>
<dbReference type="EMBL" id="JADOUE010000001">
    <property type="protein sequence ID" value="MBG6123018.1"/>
    <property type="molecule type" value="Genomic_DNA"/>
</dbReference>
<feature type="region of interest" description="Disordered" evidence="1">
    <location>
        <begin position="496"/>
        <end position="520"/>
    </location>
</feature>
<dbReference type="PANTHER" id="PTHR34853">
    <property type="match status" value="1"/>
</dbReference>
<dbReference type="SUPFAM" id="SSF53474">
    <property type="entry name" value="alpha/beta-Hydrolases"/>
    <property type="match status" value="1"/>
</dbReference>
<keyword evidence="2" id="KW-1133">Transmembrane helix</keyword>
<dbReference type="GO" id="GO:0004806">
    <property type="term" value="F:triacylglycerol lipase activity"/>
    <property type="evidence" value="ECO:0007669"/>
    <property type="project" value="InterPro"/>
</dbReference>
<evidence type="ECO:0000313" key="5">
    <source>
        <dbReference type="Proteomes" id="UP000658613"/>
    </source>
</evidence>
<proteinExistence type="predicted"/>
<dbReference type="Gene3D" id="3.40.50.1820">
    <property type="entry name" value="alpha/beta hydrolase"/>
    <property type="match status" value="1"/>
</dbReference>
<protein>
    <submittedName>
        <fullName evidence="4">Pimeloyl-ACP methyl ester carboxylesterase</fullName>
    </submittedName>
</protein>
<reference evidence="4" key="1">
    <citation type="submission" date="2020-11" db="EMBL/GenBank/DDBJ databases">
        <title>Sequencing the genomes of 1000 actinobacteria strains.</title>
        <authorList>
            <person name="Klenk H.-P."/>
        </authorList>
    </citation>
    <scope>NUCLEOTIDE SEQUENCE</scope>
    <source>
        <strain evidence="4">DSM 45632</strain>
    </source>
</reference>
<feature type="transmembrane region" description="Helical" evidence="2">
    <location>
        <begin position="527"/>
        <end position="550"/>
    </location>
</feature>
<feature type="chain" id="PRO_5037256425" evidence="3">
    <location>
        <begin position="30"/>
        <end position="559"/>
    </location>
</feature>
<keyword evidence="2" id="KW-0472">Membrane</keyword>
<dbReference type="PANTHER" id="PTHR34853:SF1">
    <property type="entry name" value="LIPASE 5"/>
    <property type="match status" value="1"/>
</dbReference>
<dbReference type="RefSeq" id="WP_231375570.1">
    <property type="nucleotide sequence ID" value="NZ_CP046980.1"/>
</dbReference>
<comment type="caution">
    <text evidence="4">The sequence shown here is derived from an EMBL/GenBank/DDBJ whole genome shotgun (WGS) entry which is preliminary data.</text>
</comment>
<evidence type="ECO:0000256" key="2">
    <source>
        <dbReference type="SAM" id="Phobius"/>
    </source>
</evidence>
<evidence type="ECO:0000313" key="4">
    <source>
        <dbReference type="EMBL" id="MBG6123018.1"/>
    </source>
</evidence>
<evidence type="ECO:0000256" key="1">
    <source>
        <dbReference type="SAM" id="MobiDB-lite"/>
    </source>
</evidence>
<keyword evidence="3" id="KW-0732">Signal</keyword>
<name>A0A931E5Y4_9CORY</name>
<keyword evidence="2" id="KW-0812">Transmembrane</keyword>
<dbReference type="AlphaFoldDB" id="A0A931E5Y4"/>
<sequence length="559" mass="59771">MSRLSRATRSLVSVFAAASLVMGATHAVADEAAYPKAKLGSSVQTTPKVEKGDVDAFYSFDGVEPTTPGEILKKKDAPYSNLGGEGDKTLPTQATKIMYTTTDANGNLVPVTGYVVEPQVAWKGKGPRPTLIVGRGTVGQGDHCAPSRNWPMDGQPDPIASGRTVSLEGLYEFAFAKYGVRVVVTDFIGMGTPGTHTYMNRLDQAHAVLDAGRAVKELVGQENFGKIGFYGHSQGGGAAAAAVEEAANYYSEAEQANIAGAYASAPPANLYEVARNIDGSDLSGAIGFTINGLIERYPDKDLQSKLDKYLSEEGKETLKQLSNECTTEIVSKPYVYQTTRDWTKDGRSLEEILTEPDMRDAMELLEAQRIGRGKPVAPVMIIGGRYDRQVEHKQARNLAMKWCTVDGASVYYRNDIAPEIEDGMPNHLVQSITGPIFGLNFMLDRFNGKPLPESQTCKNFMGNEIKSVEEDPDETRLPGTDEYGSAIAASSHLSSVPLSSDLVPDNAPETGPSSGVEGSGVSDPKQIIGLLAGAAILAVLAMVPGILNLLRNAGVKLPF</sequence>
<dbReference type="Proteomes" id="UP000658613">
    <property type="component" value="Unassembled WGS sequence"/>
</dbReference>
<accession>A0A931E5Y4</accession>
<dbReference type="InterPro" id="IPR029058">
    <property type="entry name" value="AB_hydrolase_fold"/>
</dbReference>
<feature type="signal peptide" evidence="3">
    <location>
        <begin position="1"/>
        <end position="29"/>
    </location>
</feature>
<dbReference type="InterPro" id="IPR005152">
    <property type="entry name" value="Lipase_secreted"/>
</dbReference>
<organism evidence="4 5">
    <name type="scientific">Corynebacterium aquatimens</name>
    <dbReference type="NCBI Taxonomy" id="1190508"/>
    <lineage>
        <taxon>Bacteria</taxon>
        <taxon>Bacillati</taxon>
        <taxon>Actinomycetota</taxon>
        <taxon>Actinomycetes</taxon>
        <taxon>Mycobacteriales</taxon>
        <taxon>Corynebacteriaceae</taxon>
        <taxon>Corynebacterium</taxon>
    </lineage>
</organism>